<dbReference type="RefSeq" id="WP_248341000.1">
    <property type="nucleotide sequence ID" value="NZ_AP025592.1"/>
</dbReference>
<reference evidence="3" key="1">
    <citation type="journal article" date="2022" name="Int. J. Syst. Evol. Microbiol.">
        <title>Anaeromyxobacter oryzae sp. nov., Anaeromyxobacter diazotrophicus sp. nov. and Anaeromyxobacter paludicola sp. nov., isolated from paddy soils.</title>
        <authorList>
            <person name="Itoh H."/>
            <person name="Xu Z."/>
            <person name="Mise K."/>
            <person name="Masuda Y."/>
            <person name="Ushijima N."/>
            <person name="Hayakawa C."/>
            <person name="Shiratori Y."/>
            <person name="Senoo K."/>
        </authorList>
    </citation>
    <scope>NUCLEOTIDE SEQUENCE [LARGE SCALE GENOMIC DNA]</scope>
    <source>
        <strain evidence="3">Red630</strain>
    </source>
</reference>
<feature type="chain" id="PRO_5045634163" evidence="1">
    <location>
        <begin position="19"/>
        <end position="169"/>
    </location>
</feature>
<evidence type="ECO:0000313" key="2">
    <source>
        <dbReference type="EMBL" id="BDG09234.1"/>
    </source>
</evidence>
<gene>
    <name evidence="2" type="ORF">AMPC_23470</name>
</gene>
<evidence type="ECO:0000313" key="3">
    <source>
        <dbReference type="Proteomes" id="UP001162734"/>
    </source>
</evidence>
<organism evidence="2 3">
    <name type="scientific">Anaeromyxobacter paludicola</name>
    <dbReference type="NCBI Taxonomy" id="2918171"/>
    <lineage>
        <taxon>Bacteria</taxon>
        <taxon>Pseudomonadati</taxon>
        <taxon>Myxococcota</taxon>
        <taxon>Myxococcia</taxon>
        <taxon>Myxococcales</taxon>
        <taxon>Cystobacterineae</taxon>
        <taxon>Anaeromyxobacteraceae</taxon>
        <taxon>Anaeromyxobacter</taxon>
    </lineage>
</organism>
<dbReference type="Proteomes" id="UP001162734">
    <property type="component" value="Chromosome"/>
</dbReference>
<name>A0ABN6N7V2_9BACT</name>
<protein>
    <submittedName>
        <fullName evidence="2">Uncharacterized protein</fullName>
    </submittedName>
</protein>
<sequence>MRPLALAAVLLMAAPALATEAVAVSVEGLARASDAVVRGRVTRLGATLSPDRRRVYTIVDLAVTARWRGKPAGSLQVIVPGGTVGDLTQRVDGAPELAKGEDVVLFLDRAEAGAYRVNGLAQGKFAVKGQTASPDLSHTNFITQRIAAGERRAEAMSTAELERRVRSVP</sequence>
<proteinExistence type="predicted"/>
<dbReference type="EMBL" id="AP025592">
    <property type="protein sequence ID" value="BDG09234.1"/>
    <property type="molecule type" value="Genomic_DNA"/>
</dbReference>
<keyword evidence="3" id="KW-1185">Reference proteome</keyword>
<accession>A0ABN6N7V2</accession>
<keyword evidence="1" id="KW-0732">Signal</keyword>
<evidence type="ECO:0000256" key="1">
    <source>
        <dbReference type="SAM" id="SignalP"/>
    </source>
</evidence>
<feature type="signal peptide" evidence="1">
    <location>
        <begin position="1"/>
        <end position="18"/>
    </location>
</feature>